<reference evidence="1" key="1">
    <citation type="journal article" date="2019" name="bioRxiv">
        <title>The Genome of the Zebra Mussel, Dreissena polymorpha: A Resource for Invasive Species Research.</title>
        <authorList>
            <person name="McCartney M.A."/>
            <person name="Auch B."/>
            <person name="Kono T."/>
            <person name="Mallez S."/>
            <person name="Zhang Y."/>
            <person name="Obille A."/>
            <person name="Becker A."/>
            <person name="Abrahante J.E."/>
            <person name="Garbe J."/>
            <person name="Badalamenti J.P."/>
            <person name="Herman A."/>
            <person name="Mangelson H."/>
            <person name="Liachko I."/>
            <person name="Sullivan S."/>
            <person name="Sone E.D."/>
            <person name="Koren S."/>
            <person name="Silverstein K.A.T."/>
            <person name="Beckman K.B."/>
            <person name="Gohl D.M."/>
        </authorList>
    </citation>
    <scope>NUCLEOTIDE SEQUENCE</scope>
    <source>
        <strain evidence="1">Duluth1</strain>
        <tissue evidence="1">Whole animal</tissue>
    </source>
</reference>
<evidence type="ECO:0000313" key="1">
    <source>
        <dbReference type="EMBL" id="KAH3853458.1"/>
    </source>
</evidence>
<proteinExistence type="predicted"/>
<comment type="caution">
    <text evidence="1">The sequence shown here is derived from an EMBL/GenBank/DDBJ whole genome shotgun (WGS) entry which is preliminary data.</text>
</comment>
<evidence type="ECO:0000313" key="2">
    <source>
        <dbReference type="Proteomes" id="UP000828390"/>
    </source>
</evidence>
<name>A0A9D4L8X1_DREPO</name>
<reference evidence="1" key="2">
    <citation type="submission" date="2020-11" db="EMBL/GenBank/DDBJ databases">
        <authorList>
            <person name="McCartney M.A."/>
            <person name="Auch B."/>
            <person name="Kono T."/>
            <person name="Mallez S."/>
            <person name="Becker A."/>
            <person name="Gohl D.M."/>
            <person name="Silverstein K.A.T."/>
            <person name="Koren S."/>
            <person name="Bechman K.B."/>
            <person name="Herman A."/>
            <person name="Abrahante J.E."/>
            <person name="Garbe J."/>
        </authorList>
    </citation>
    <scope>NUCLEOTIDE SEQUENCE</scope>
    <source>
        <strain evidence="1">Duluth1</strain>
        <tissue evidence="1">Whole animal</tissue>
    </source>
</reference>
<dbReference type="EMBL" id="JAIWYP010000003">
    <property type="protein sequence ID" value="KAH3853458.1"/>
    <property type="molecule type" value="Genomic_DNA"/>
</dbReference>
<accession>A0A9D4L8X1</accession>
<organism evidence="1 2">
    <name type="scientific">Dreissena polymorpha</name>
    <name type="common">Zebra mussel</name>
    <name type="synonym">Mytilus polymorpha</name>
    <dbReference type="NCBI Taxonomy" id="45954"/>
    <lineage>
        <taxon>Eukaryota</taxon>
        <taxon>Metazoa</taxon>
        <taxon>Spiralia</taxon>
        <taxon>Lophotrochozoa</taxon>
        <taxon>Mollusca</taxon>
        <taxon>Bivalvia</taxon>
        <taxon>Autobranchia</taxon>
        <taxon>Heteroconchia</taxon>
        <taxon>Euheterodonta</taxon>
        <taxon>Imparidentia</taxon>
        <taxon>Neoheterodontei</taxon>
        <taxon>Myida</taxon>
        <taxon>Dreissenoidea</taxon>
        <taxon>Dreissenidae</taxon>
        <taxon>Dreissena</taxon>
    </lineage>
</organism>
<gene>
    <name evidence="1" type="ORF">DPMN_095982</name>
</gene>
<keyword evidence="2" id="KW-1185">Reference proteome</keyword>
<dbReference type="AlphaFoldDB" id="A0A9D4L8X1"/>
<protein>
    <submittedName>
        <fullName evidence="1">Uncharacterized protein</fullName>
    </submittedName>
</protein>
<dbReference type="Proteomes" id="UP000828390">
    <property type="component" value="Unassembled WGS sequence"/>
</dbReference>
<sequence length="116" mass="13015">MLTGPKCSHNLKFLYDLHITTGFHIRPEFKSHPVVTSPTCSHPPGVHIKFTQSSTHIHPVFASHPSSVHITSTQFSHLIHPVFMSHPPSLHPPDVDIVYITSTQCSHHIIQCSHHI</sequence>